<evidence type="ECO:0000256" key="5">
    <source>
        <dbReference type="ARBA" id="ARBA00022845"/>
    </source>
</evidence>
<dbReference type="eggNOG" id="COG0081">
    <property type="taxonomic scope" value="Bacteria"/>
</dbReference>
<dbReference type="Pfam" id="PF00687">
    <property type="entry name" value="Ribosomal_L1"/>
    <property type="match status" value="1"/>
</dbReference>
<dbReference type="Gene3D" id="3.40.50.790">
    <property type="match status" value="1"/>
</dbReference>
<dbReference type="HAMAP" id="MF_01318_B">
    <property type="entry name" value="Ribosomal_uL1_B"/>
    <property type="match status" value="1"/>
</dbReference>
<keyword evidence="8 11" id="KW-0687">Ribonucleoprotein</keyword>
<dbReference type="PANTHER" id="PTHR36427:SF3">
    <property type="entry name" value="LARGE RIBOSOMAL SUBUNIT PROTEIN UL1M"/>
    <property type="match status" value="1"/>
</dbReference>
<dbReference type="EMBL" id="AFNV02000024">
    <property type="protein sequence ID" value="ERJ18057.1"/>
    <property type="molecule type" value="Genomic_DNA"/>
</dbReference>
<organism evidence="13 14">
    <name type="scientific">Salinisphaera shabanensis E1L3A</name>
    <dbReference type="NCBI Taxonomy" id="1033802"/>
    <lineage>
        <taxon>Bacteria</taxon>
        <taxon>Pseudomonadati</taxon>
        <taxon>Pseudomonadota</taxon>
        <taxon>Gammaproteobacteria</taxon>
        <taxon>Salinisphaerales</taxon>
        <taxon>Salinisphaeraceae</taxon>
        <taxon>Salinisphaera</taxon>
    </lineage>
</organism>
<dbReference type="RefSeq" id="WP_006913618.1">
    <property type="nucleotide sequence ID" value="NZ_AFNV02000024.1"/>
</dbReference>
<comment type="similarity">
    <text evidence="1 11 12">Belongs to the universal ribosomal protein uL1 family.</text>
</comment>
<dbReference type="GO" id="GO:0019843">
    <property type="term" value="F:rRNA binding"/>
    <property type="evidence" value="ECO:0007669"/>
    <property type="project" value="UniProtKB-UniRule"/>
</dbReference>
<keyword evidence="14" id="KW-1185">Reference proteome</keyword>
<reference evidence="13 14" key="2">
    <citation type="journal article" date="2013" name="PLoS ONE">
        <title>INDIGO - INtegrated Data Warehouse of MIcrobial GenOmes with Examples from the Red Sea Extremophiles.</title>
        <authorList>
            <person name="Alam I."/>
            <person name="Antunes A."/>
            <person name="Kamau A.A."/>
            <person name="Ba Alawi W."/>
            <person name="Kalkatawi M."/>
            <person name="Stingl U."/>
            <person name="Bajic V.B."/>
        </authorList>
    </citation>
    <scope>NUCLEOTIDE SEQUENCE [LARGE SCALE GENOMIC DNA]</scope>
    <source>
        <strain evidence="13 14">E1L3A</strain>
    </source>
</reference>
<dbReference type="GO" id="GO:0006417">
    <property type="term" value="P:regulation of translation"/>
    <property type="evidence" value="ECO:0007669"/>
    <property type="project" value="UniProtKB-KW"/>
</dbReference>
<evidence type="ECO:0000256" key="7">
    <source>
        <dbReference type="ARBA" id="ARBA00022980"/>
    </source>
</evidence>
<evidence type="ECO:0000313" key="14">
    <source>
        <dbReference type="Proteomes" id="UP000006242"/>
    </source>
</evidence>
<dbReference type="InterPro" id="IPR016095">
    <property type="entry name" value="Ribosomal_uL1_3-a/b-sand"/>
</dbReference>
<gene>
    <name evidence="11 13" type="primary">rplA</name>
    <name evidence="13" type="ORF">SSPSH_003114</name>
</gene>
<accession>U2EI87</accession>
<dbReference type="AlphaFoldDB" id="U2EI87"/>
<reference evidence="13 14" key="1">
    <citation type="journal article" date="2011" name="J. Bacteriol.">
        <title>Genome sequence of Salinisphaera shabanensis, a gammaproteobacterium from the harsh, variable environment of the brine-seawater interface of the Shaban Deep in the Red Sea.</title>
        <authorList>
            <person name="Antunes A."/>
            <person name="Alam I."/>
            <person name="Bajic V.B."/>
            <person name="Stingl U."/>
        </authorList>
    </citation>
    <scope>NUCLEOTIDE SEQUENCE [LARGE SCALE GENOMIC DNA]</scope>
    <source>
        <strain evidence="13 14">E1L3A</strain>
    </source>
</reference>
<dbReference type="STRING" id="1033802.SSPSH_003114"/>
<dbReference type="GO" id="GO:0003735">
    <property type="term" value="F:structural constituent of ribosome"/>
    <property type="evidence" value="ECO:0007669"/>
    <property type="project" value="InterPro"/>
</dbReference>
<comment type="caution">
    <text evidence="13">The sequence shown here is derived from an EMBL/GenBank/DDBJ whole genome shotgun (WGS) entry which is preliminary data.</text>
</comment>
<dbReference type="GO" id="GO:0000049">
    <property type="term" value="F:tRNA binding"/>
    <property type="evidence" value="ECO:0007669"/>
    <property type="project" value="UniProtKB-KW"/>
</dbReference>
<dbReference type="NCBIfam" id="TIGR01169">
    <property type="entry name" value="rplA_bact"/>
    <property type="match status" value="1"/>
</dbReference>
<evidence type="ECO:0000256" key="8">
    <source>
        <dbReference type="ARBA" id="ARBA00023274"/>
    </source>
</evidence>
<dbReference type="FunFam" id="3.40.50.790:FF:000001">
    <property type="entry name" value="50S ribosomal protein L1"/>
    <property type="match status" value="1"/>
</dbReference>
<protein>
    <recommendedName>
        <fullName evidence="9 11">Large ribosomal subunit protein uL1</fullName>
    </recommendedName>
</protein>
<keyword evidence="4 11" id="KW-0699">rRNA-binding</keyword>
<evidence type="ECO:0000313" key="13">
    <source>
        <dbReference type="EMBL" id="ERJ18057.1"/>
    </source>
</evidence>
<keyword evidence="6 11" id="KW-0694">RNA-binding</keyword>
<dbReference type="InterPro" id="IPR005878">
    <property type="entry name" value="Ribosom_uL1_bac-type"/>
</dbReference>
<dbReference type="CDD" id="cd00403">
    <property type="entry name" value="Ribosomal_L1"/>
    <property type="match status" value="1"/>
</dbReference>
<dbReference type="SUPFAM" id="SSF56808">
    <property type="entry name" value="Ribosomal protein L1"/>
    <property type="match status" value="1"/>
</dbReference>
<comment type="subunit">
    <text evidence="11">Part of the 50S ribosomal subunit.</text>
</comment>
<dbReference type="PROSITE" id="PS01199">
    <property type="entry name" value="RIBOSOMAL_L1"/>
    <property type="match status" value="1"/>
</dbReference>
<name>U2EI87_9GAMM</name>
<dbReference type="InterPro" id="IPR023674">
    <property type="entry name" value="Ribosomal_uL1-like"/>
</dbReference>
<dbReference type="GO" id="GO:0022625">
    <property type="term" value="C:cytosolic large ribosomal subunit"/>
    <property type="evidence" value="ECO:0007669"/>
    <property type="project" value="TreeGrafter"/>
</dbReference>
<evidence type="ECO:0000256" key="9">
    <source>
        <dbReference type="ARBA" id="ARBA00035241"/>
    </source>
</evidence>
<proteinExistence type="inferred from homology"/>
<comment type="function">
    <text evidence="10 11">Protein L1 is also a translational repressor protein, it controls the translation of the L11 operon by binding to its mRNA.</text>
</comment>
<keyword evidence="7 11" id="KW-0689">Ribosomal protein</keyword>
<sequence>MAKISKRKAAIRDQVDPVKVYPVDEALDLLKKLSSAKFTESVEVAVNLGVNARKSDQNVRGSTVMPNGTGKSVRVAVFTQGENAEKAKAAGADIVGFNDLAEQVQAGEINFDMVVATPDAMPVVGRLGQILGPKGLMPNPKTGTVTTDVETAVKNAKAGQVQYRTDKAGIIHCAIGKVDFENTALKENLAALIADLRKAKPANAKGVYFKKVSLSTTMGPGLAVDATSSSAA</sequence>
<dbReference type="InterPro" id="IPR028364">
    <property type="entry name" value="Ribosomal_uL1/biogenesis"/>
</dbReference>
<dbReference type="InterPro" id="IPR002143">
    <property type="entry name" value="Ribosomal_uL1"/>
</dbReference>
<evidence type="ECO:0000256" key="10">
    <source>
        <dbReference type="ARBA" id="ARBA00059110"/>
    </source>
</evidence>
<dbReference type="PIRSF" id="PIRSF002155">
    <property type="entry name" value="Ribosomal_L1"/>
    <property type="match status" value="1"/>
</dbReference>
<keyword evidence="2 11" id="KW-0678">Repressor</keyword>
<evidence type="ECO:0000256" key="11">
    <source>
        <dbReference type="HAMAP-Rule" id="MF_01318"/>
    </source>
</evidence>
<evidence type="ECO:0000256" key="12">
    <source>
        <dbReference type="RuleBase" id="RU000659"/>
    </source>
</evidence>
<evidence type="ECO:0000256" key="2">
    <source>
        <dbReference type="ARBA" id="ARBA00022491"/>
    </source>
</evidence>
<evidence type="ECO:0000256" key="4">
    <source>
        <dbReference type="ARBA" id="ARBA00022730"/>
    </source>
</evidence>
<evidence type="ECO:0000256" key="1">
    <source>
        <dbReference type="ARBA" id="ARBA00010531"/>
    </source>
</evidence>
<dbReference type="OrthoDB" id="9803740at2"/>
<dbReference type="Proteomes" id="UP000006242">
    <property type="component" value="Unassembled WGS sequence"/>
</dbReference>
<keyword evidence="5 11" id="KW-0810">Translation regulation</keyword>
<keyword evidence="3 11" id="KW-0820">tRNA-binding</keyword>
<comment type="function">
    <text evidence="11">Binds directly to 23S rRNA. The L1 stalk is quite mobile in the ribosome, and is involved in E site tRNA release.</text>
</comment>
<dbReference type="Gene3D" id="3.30.190.20">
    <property type="match status" value="1"/>
</dbReference>
<dbReference type="PANTHER" id="PTHR36427">
    <property type="entry name" value="54S RIBOSOMAL PROTEIN L1, MITOCHONDRIAL"/>
    <property type="match status" value="1"/>
</dbReference>
<evidence type="ECO:0000256" key="3">
    <source>
        <dbReference type="ARBA" id="ARBA00022555"/>
    </source>
</evidence>
<dbReference type="GO" id="GO:0006412">
    <property type="term" value="P:translation"/>
    <property type="evidence" value="ECO:0007669"/>
    <property type="project" value="UniProtKB-UniRule"/>
</dbReference>
<dbReference type="InterPro" id="IPR023673">
    <property type="entry name" value="Ribosomal_uL1_CS"/>
</dbReference>
<evidence type="ECO:0000256" key="6">
    <source>
        <dbReference type="ARBA" id="ARBA00022884"/>
    </source>
</evidence>